<evidence type="ECO:0000313" key="2">
    <source>
        <dbReference type="Proteomes" id="UP000478052"/>
    </source>
</evidence>
<dbReference type="Proteomes" id="UP000478052">
    <property type="component" value="Unassembled WGS sequence"/>
</dbReference>
<sequence>MTCVFDVKHLMARYSSERLWRGDAPLIARRLNFPKLCDFLSISKLNGRFLQIPKNNYTILKEIKIVIAYIQNATEINVSQVPVDDLCASQIVMNDGREFLMVIVYISPNQKINDIIAFLHRHEGSMLLKDNLDKLPLLLAGDFNKYISHSLQLITFLQEKFSLHINNDPREATTRYGTAIYMEYSQGTLITYNRPIVTLIPEIVPLEASTATVTEITDEATDNID</sequence>
<proteinExistence type="predicted"/>
<reference evidence="1 2" key="1">
    <citation type="submission" date="2019-08" db="EMBL/GenBank/DDBJ databases">
        <title>Whole genome of Aphis craccivora.</title>
        <authorList>
            <person name="Voronova N.V."/>
            <person name="Shulinski R.S."/>
            <person name="Bandarenka Y.V."/>
            <person name="Zhorov D.G."/>
            <person name="Warner D."/>
        </authorList>
    </citation>
    <scope>NUCLEOTIDE SEQUENCE [LARGE SCALE GENOMIC DNA]</scope>
    <source>
        <strain evidence="1">180601</strain>
        <tissue evidence="1">Whole Body</tissue>
    </source>
</reference>
<comment type="caution">
    <text evidence="1">The sequence shown here is derived from an EMBL/GenBank/DDBJ whole genome shotgun (WGS) entry which is preliminary data.</text>
</comment>
<protein>
    <submittedName>
        <fullName evidence="1">Uncharacterized protein</fullName>
    </submittedName>
</protein>
<dbReference type="OrthoDB" id="6625108at2759"/>
<keyword evidence="2" id="KW-1185">Reference proteome</keyword>
<dbReference type="Gene3D" id="3.60.10.10">
    <property type="entry name" value="Endonuclease/exonuclease/phosphatase"/>
    <property type="match status" value="1"/>
</dbReference>
<evidence type="ECO:0000313" key="1">
    <source>
        <dbReference type="EMBL" id="KAF0755148.1"/>
    </source>
</evidence>
<gene>
    <name evidence="1" type="ORF">FWK35_00013680</name>
</gene>
<accession>A0A6G0YGB1</accession>
<name>A0A6G0YGB1_APHCR</name>
<dbReference type="AlphaFoldDB" id="A0A6G0YGB1"/>
<dbReference type="EMBL" id="VUJU01004222">
    <property type="protein sequence ID" value="KAF0755148.1"/>
    <property type="molecule type" value="Genomic_DNA"/>
</dbReference>
<organism evidence="1 2">
    <name type="scientific">Aphis craccivora</name>
    <name type="common">Cowpea aphid</name>
    <dbReference type="NCBI Taxonomy" id="307492"/>
    <lineage>
        <taxon>Eukaryota</taxon>
        <taxon>Metazoa</taxon>
        <taxon>Ecdysozoa</taxon>
        <taxon>Arthropoda</taxon>
        <taxon>Hexapoda</taxon>
        <taxon>Insecta</taxon>
        <taxon>Pterygota</taxon>
        <taxon>Neoptera</taxon>
        <taxon>Paraneoptera</taxon>
        <taxon>Hemiptera</taxon>
        <taxon>Sternorrhyncha</taxon>
        <taxon>Aphidomorpha</taxon>
        <taxon>Aphidoidea</taxon>
        <taxon>Aphididae</taxon>
        <taxon>Aphidini</taxon>
        <taxon>Aphis</taxon>
        <taxon>Aphis</taxon>
    </lineage>
</organism>
<dbReference type="InterPro" id="IPR036691">
    <property type="entry name" value="Endo/exonu/phosph_ase_sf"/>
</dbReference>